<evidence type="ECO:0000313" key="2">
    <source>
        <dbReference type="Proteomes" id="UP000829494"/>
    </source>
</evidence>
<keyword evidence="2" id="KW-1185">Reference proteome</keyword>
<dbReference type="GeneID" id="66857728"/>
<gene>
    <name evidence="1" type="ORF">SRIMR7_13555</name>
</gene>
<name>A0ABY3YZM7_STRRM</name>
<accession>A0ABY3YZM7</accession>
<reference evidence="1 2" key="1">
    <citation type="submission" date="2022-03" db="EMBL/GenBank/DDBJ databases">
        <title>Complete genome of Streptomyces rimosus ssp. rimosus R7 (=ATCC 10970).</title>
        <authorList>
            <person name="Beganovic S."/>
            <person name="Ruckert C."/>
            <person name="Busche T."/>
            <person name="Kalinowski J."/>
            <person name="Wittmann C."/>
        </authorList>
    </citation>
    <scope>NUCLEOTIDE SEQUENCE [LARGE SCALE GENOMIC DNA]</scope>
    <source>
        <strain evidence="1 2">R7</strain>
    </source>
</reference>
<dbReference type="RefSeq" id="WP_003984431.1">
    <property type="nucleotide sequence ID" value="NZ_CP043497.1"/>
</dbReference>
<sequence>MNQKTYEQAELATGDAVCVRCGAVAEGAAPTWTCTIVNGTRQHLCDTCTRACLRTIESHLDPVAAR</sequence>
<evidence type="ECO:0008006" key="3">
    <source>
        <dbReference type="Google" id="ProtNLM"/>
    </source>
</evidence>
<proteinExistence type="predicted"/>
<dbReference type="Proteomes" id="UP000829494">
    <property type="component" value="Chromosome"/>
</dbReference>
<organism evidence="1 2">
    <name type="scientific">Streptomyces rimosus subsp. rimosus</name>
    <dbReference type="NCBI Taxonomy" id="132474"/>
    <lineage>
        <taxon>Bacteria</taxon>
        <taxon>Bacillati</taxon>
        <taxon>Actinomycetota</taxon>
        <taxon>Actinomycetes</taxon>
        <taxon>Kitasatosporales</taxon>
        <taxon>Streptomycetaceae</taxon>
        <taxon>Streptomyces</taxon>
    </lineage>
</organism>
<evidence type="ECO:0000313" key="1">
    <source>
        <dbReference type="EMBL" id="UNZ03175.1"/>
    </source>
</evidence>
<dbReference type="EMBL" id="CP094298">
    <property type="protein sequence ID" value="UNZ03175.1"/>
    <property type="molecule type" value="Genomic_DNA"/>
</dbReference>
<protein>
    <recommendedName>
        <fullName evidence="3">ClpX-type ZB domain-containing protein</fullName>
    </recommendedName>
</protein>